<evidence type="ECO:0000259" key="1">
    <source>
        <dbReference type="PROSITE" id="PS50112"/>
    </source>
</evidence>
<dbReference type="Proteomes" id="UP000663834">
    <property type="component" value="Unassembled WGS sequence"/>
</dbReference>
<protein>
    <recommendedName>
        <fullName evidence="1">PAS domain-containing protein</fullName>
    </recommendedName>
</protein>
<dbReference type="Pfam" id="PF00989">
    <property type="entry name" value="PAS"/>
    <property type="match status" value="1"/>
</dbReference>
<dbReference type="Proteomes" id="UP000681720">
    <property type="component" value="Unassembled WGS sequence"/>
</dbReference>
<dbReference type="CDD" id="cd00130">
    <property type="entry name" value="PAS"/>
    <property type="match status" value="1"/>
</dbReference>
<dbReference type="EMBL" id="CAJOBJ010001110">
    <property type="protein sequence ID" value="CAF3861980.1"/>
    <property type="molecule type" value="Genomic_DNA"/>
</dbReference>
<name>A0A816GHP2_9BILA</name>
<dbReference type="SUPFAM" id="SSF55785">
    <property type="entry name" value="PYP-like sensor domain (PAS domain)"/>
    <property type="match status" value="1"/>
</dbReference>
<dbReference type="GO" id="GO:0006355">
    <property type="term" value="P:regulation of DNA-templated transcription"/>
    <property type="evidence" value="ECO:0007669"/>
    <property type="project" value="InterPro"/>
</dbReference>
<dbReference type="Proteomes" id="UP000681967">
    <property type="component" value="Unassembled WGS sequence"/>
</dbReference>
<reference evidence="3" key="1">
    <citation type="submission" date="2021-02" db="EMBL/GenBank/DDBJ databases">
        <authorList>
            <person name="Nowell W R."/>
        </authorList>
    </citation>
    <scope>NUCLEOTIDE SEQUENCE</scope>
</reference>
<dbReference type="SMART" id="SM00091">
    <property type="entry name" value="PAS"/>
    <property type="match status" value="2"/>
</dbReference>
<feature type="domain" description="PAS" evidence="1">
    <location>
        <begin position="238"/>
        <end position="292"/>
    </location>
</feature>
<dbReference type="AlphaFoldDB" id="A0A816GHP2"/>
<dbReference type="InterPro" id="IPR035965">
    <property type="entry name" value="PAS-like_dom_sf"/>
</dbReference>
<dbReference type="NCBIfam" id="TIGR00229">
    <property type="entry name" value="sensory_box"/>
    <property type="match status" value="1"/>
</dbReference>
<evidence type="ECO:0000313" key="5">
    <source>
        <dbReference type="EMBL" id="CAF4075885.1"/>
    </source>
</evidence>
<dbReference type="EMBL" id="CAJNOW010019603">
    <property type="protein sequence ID" value="CAF1673843.1"/>
    <property type="molecule type" value="Genomic_DNA"/>
</dbReference>
<sequence>MSRQRTQKGSALTANCVAHSTTEFNSTPHKRRRQTSRALEALGQLVKDPSNNDGENKLNKNDILSLTLARLLRQKYWPSNNSNKNVELLSGIETSTVADDLNGFVVVLNTSGRIVLMSDSIEYYLRKNVCSLYPQLTSIYNCVSKDDHESIRQMLSTPTNVEQRIICTWDLPRGKRPSRNRTEKKSMLMTGRFFSINNEENTNQYERLFIARCEQILSCIPNVPTNSVGSTSTTTLRFVLSEQLNIREISSNTESLLGYKAEELIDQPINRFLATEHIQILEQARQSCILGQHYTVMNVLDLYTRDGDRLTFVCNTHMLIEGRRRAMKLGFLAQLIDPLANNDFFVYANKQNLERLKTTIQLEFTHSSAMDLNTFTTTNILLAKDEPCLNLNDIPTVCPTTILPQRRKRRRIDQVTVKSEPSCMGDTIQQSPQIANDLYESHTSSSESLASSASPTQEIGYTDEFYPYINDIDESEKIKWIHDFPSIDDINDVLGLNNEPQCCSLITPTMSSISFFC</sequence>
<dbReference type="Gene3D" id="3.30.450.20">
    <property type="entry name" value="PAS domain"/>
    <property type="match status" value="2"/>
</dbReference>
<dbReference type="InterPro" id="IPR000014">
    <property type="entry name" value="PAS"/>
</dbReference>
<dbReference type="OrthoDB" id="9978016at2759"/>
<dbReference type="InterPro" id="IPR013767">
    <property type="entry name" value="PAS_fold"/>
</dbReference>
<dbReference type="PROSITE" id="PS50112">
    <property type="entry name" value="PAS"/>
    <property type="match status" value="1"/>
</dbReference>
<dbReference type="EMBL" id="CAJOBH010007140">
    <property type="protein sequence ID" value="CAF4075885.1"/>
    <property type="molecule type" value="Genomic_DNA"/>
</dbReference>
<gene>
    <name evidence="5" type="ORF">BYL167_LOCUS17791</name>
    <name evidence="2" type="ORF">CJN711_LOCUS25088</name>
    <name evidence="4" type="ORF">GIL414_LOCUS4543</name>
    <name evidence="3" type="ORF">KQP761_LOCUS34880</name>
</gene>
<organism evidence="3 6">
    <name type="scientific">Rotaria magnacalcarata</name>
    <dbReference type="NCBI Taxonomy" id="392030"/>
    <lineage>
        <taxon>Eukaryota</taxon>
        <taxon>Metazoa</taxon>
        <taxon>Spiralia</taxon>
        <taxon>Gnathifera</taxon>
        <taxon>Rotifera</taxon>
        <taxon>Eurotatoria</taxon>
        <taxon>Bdelloidea</taxon>
        <taxon>Philodinida</taxon>
        <taxon>Philodinidae</taxon>
        <taxon>Rotaria</taxon>
    </lineage>
</organism>
<dbReference type="Proteomes" id="UP000663855">
    <property type="component" value="Unassembled WGS sequence"/>
</dbReference>
<evidence type="ECO:0000313" key="4">
    <source>
        <dbReference type="EMBL" id="CAF3861980.1"/>
    </source>
</evidence>
<evidence type="ECO:0000313" key="2">
    <source>
        <dbReference type="EMBL" id="CAF1460914.1"/>
    </source>
</evidence>
<dbReference type="EMBL" id="CAJNOV010011784">
    <property type="protein sequence ID" value="CAF1460914.1"/>
    <property type="molecule type" value="Genomic_DNA"/>
</dbReference>
<accession>A0A816GHP2</accession>
<comment type="caution">
    <text evidence="3">The sequence shown here is derived from an EMBL/GenBank/DDBJ whole genome shotgun (WGS) entry which is preliminary data.</text>
</comment>
<evidence type="ECO:0000313" key="6">
    <source>
        <dbReference type="Proteomes" id="UP000663834"/>
    </source>
</evidence>
<proteinExistence type="predicted"/>
<evidence type="ECO:0000313" key="3">
    <source>
        <dbReference type="EMBL" id="CAF1673843.1"/>
    </source>
</evidence>